<name>A0A7L6AMU5_9GAMM</name>
<evidence type="ECO:0000313" key="2">
    <source>
        <dbReference type="Proteomes" id="UP000510621"/>
    </source>
</evidence>
<organism evidence="1 2">
    <name type="scientific">Candidatus Thiothrix singaporensis</name>
    <dbReference type="NCBI Taxonomy" id="2799669"/>
    <lineage>
        <taxon>Bacteria</taxon>
        <taxon>Pseudomonadati</taxon>
        <taxon>Pseudomonadota</taxon>
        <taxon>Gammaproteobacteria</taxon>
        <taxon>Thiotrichales</taxon>
        <taxon>Thiotrichaceae</taxon>
        <taxon>Thiothrix</taxon>
    </lineage>
</organism>
<dbReference type="KEGG" id="this:HZT40_01075"/>
<sequence length="135" mass="14704">MSMTTPNLFQLHGKSLNISYSSSGLDGKPHFSYQDVHKSLQFTGDEIRTLETEIGLLVTVNLQVTIDSGSTTFSLLLPNVNLDDQVQQGAGMSAPITTEGITTIHRFSLIPALNRGQTELYSVVQLTGTAQFVLF</sequence>
<gene>
    <name evidence="1" type="ORF">HZT40_01075</name>
</gene>
<protein>
    <submittedName>
        <fullName evidence="1">Uncharacterized protein</fullName>
    </submittedName>
</protein>
<dbReference type="EMBL" id="CP059265">
    <property type="protein sequence ID" value="QLQ30436.1"/>
    <property type="molecule type" value="Genomic_DNA"/>
</dbReference>
<accession>A0A7L6AMU5</accession>
<reference evidence="1" key="1">
    <citation type="submission" date="2020-06" db="EMBL/GenBank/DDBJ databases">
        <title>Analysis procedures for assessing recovery of high quality, complete, closed genomes from Nanopore long read metagenome sequencing.</title>
        <authorList>
            <person name="Bessarab I."/>
            <person name="Arumugam K."/>
            <person name="Haryono M."/>
            <person name="Liu X."/>
            <person name="Roy S."/>
            <person name="Zuniga-Montanez R.E."/>
            <person name="Qiu G."/>
            <person name="Drautz-Moses D.I."/>
            <person name="Law Y.Y."/>
            <person name="Wuertz S."/>
            <person name="Lauro F.M."/>
            <person name="Huson D.H."/>
            <person name="Williams R.B."/>
        </authorList>
    </citation>
    <scope>NUCLEOTIDE SEQUENCE [LARGE SCALE GENOMIC DNA]</scope>
    <source>
        <strain evidence="1">SSD2</strain>
    </source>
</reference>
<dbReference type="Proteomes" id="UP000510621">
    <property type="component" value="Chromosome"/>
</dbReference>
<proteinExistence type="predicted"/>
<evidence type="ECO:0000313" key="1">
    <source>
        <dbReference type="EMBL" id="QLQ30436.1"/>
    </source>
</evidence>
<dbReference type="AlphaFoldDB" id="A0A7L6AMU5"/>
<keyword evidence="2" id="KW-1185">Reference proteome</keyword>